<evidence type="ECO:0000313" key="1">
    <source>
        <dbReference type="Ensembl" id="ENSOCUP00000031148.1"/>
    </source>
</evidence>
<evidence type="ECO:0000313" key="2">
    <source>
        <dbReference type="Proteomes" id="UP000001811"/>
    </source>
</evidence>
<dbReference type="AlphaFoldDB" id="A0A5F9CB62"/>
<organism evidence="1 2">
    <name type="scientific">Oryctolagus cuniculus</name>
    <name type="common">Rabbit</name>
    <dbReference type="NCBI Taxonomy" id="9986"/>
    <lineage>
        <taxon>Eukaryota</taxon>
        <taxon>Metazoa</taxon>
        <taxon>Chordata</taxon>
        <taxon>Craniata</taxon>
        <taxon>Vertebrata</taxon>
        <taxon>Euteleostomi</taxon>
        <taxon>Mammalia</taxon>
        <taxon>Eutheria</taxon>
        <taxon>Euarchontoglires</taxon>
        <taxon>Glires</taxon>
        <taxon>Lagomorpha</taxon>
        <taxon>Leporidae</taxon>
        <taxon>Oryctolagus</taxon>
    </lineage>
</organism>
<dbReference type="InParanoid" id="A0A5F9CB62"/>
<proteinExistence type="predicted"/>
<name>A0A5F9CB62_RABIT</name>
<reference evidence="1 2" key="1">
    <citation type="journal article" date="2011" name="Nature">
        <title>A high-resolution map of human evolutionary constraint using 29 mammals.</title>
        <authorList>
            <person name="Lindblad-Toh K."/>
            <person name="Garber M."/>
            <person name="Zuk O."/>
            <person name="Lin M.F."/>
            <person name="Parker B.J."/>
            <person name="Washietl S."/>
            <person name="Kheradpour P."/>
            <person name="Ernst J."/>
            <person name="Jordan G."/>
            <person name="Mauceli E."/>
            <person name="Ward L.D."/>
            <person name="Lowe C.B."/>
            <person name="Holloway A.K."/>
            <person name="Clamp M."/>
            <person name="Gnerre S."/>
            <person name="Alfoldi J."/>
            <person name="Beal K."/>
            <person name="Chang J."/>
            <person name="Clawson H."/>
            <person name="Cuff J."/>
            <person name="Di Palma F."/>
            <person name="Fitzgerald S."/>
            <person name="Flicek P."/>
            <person name="Guttman M."/>
            <person name="Hubisz M.J."/>
            <person name="Jaffe D.B."/>
            <person name="Jungreis I."/>
            <person name="Kent W.J."/>
            <person name="Kostka D."/>
            <person name="Lara M."/>
            <person name="Martins A.L."/>
            <person name="Massingham T."/>
            <person name="Moltke I."/>
            <person name="Raney B.J."/>
            <person name="Rasmussen M.D."/>
            <person name="Robinson J."/>
            <person name="Stark A."/>
            <person name="Vilella A.J."/>
            <person name="Wen J."/>
            <person name="Xie X."/>
            <person name="Zody M.C."/>
            <person name="Baldwin J."/>
            <person name="Bloom T."/>
            <person name="Chin C.W."/>
            <person name="Heiman D."/>
            <person name="Nicol R."/>
            <person name="Nusbaum C."/>
            <person name="Young S."/>
            <person name="Wilkinson J."/>
            <person name="Worley K.C."/>
            <person name="Kovar C.L."/>
            <person name="Muzny D.M."/>
            <person name="Gibbs R.A."/>
            <person name="Cree A."/>
            <person name="Dihn H.H."/>
            <person name="Fowler G."/>
            <person name="Jhangiani S."/>
            <person name="Joshi V."/>
            <person name="Lee S."/>
            <person name="Lewis L.R."/>
            <person name="Nazareth L.V."/>
            <person name="Okwuonu G."/>
            <person name="Santibanez J."/>
            <person name="Warren W.C."/>
            <person name="Mardis E.R."/>
            <person name="Weinstock G.M."/>
            <person name="Wilson R.K."/>
            <person name="Delehaunty K."/>
            <person name="Dooling D."/>
            <person name="Fronik C."/>
            <person name="Fulton L."/>
            <person name="Fulton B."/>
            <person name="Graves T."/>
            <person name="Minx P."/>
            <person name="Sodergren E."/>
            <person name="Birney E."/>
            <person name="Margulies E.H."/>
            <person name="Herrero J."/>
            <person name="Green E.D."/>
            <person name="Haussler D."/>
            <person name="Siepel A."/>
            <person name="Goldman N."/>
            <person name="Pollard K.S."/>
            <person name="Pedersen J.S."/>
            <person name="Lander E.S."/>
            <person name="Kellis M."/>
        </authorList>
    </citation>
    <scope>NUCLEOTIDE SEQUENCE [LARGE SCALE GENOMIC DNA]</scope>
    <source>
        <strain evidence="1 2">Thorbecke inbred</strain>
    </source>
</reference>
<reference evidence="1" key="3">
    <citation type="submission" date="2025-09" db="UniProtKB">
        <authorList>
            <consortium name="Ensembl"/>
        </authorList>
    </citation>
    <scope>IDENTIFICATION</scope>
    <source>
        <strain evidence="1">Thorbecke</strain>
    </source>
</reference>
<reference evidence="1" key="2">
    <citation type="submission" date="2025-08" db="UniProtKB">
        <authorList>
            <consortium name="Ensembl"/>
        </authorList>
    </citation>
    <scope>IDENTIFICATION</scope>
    <source>
        <strain evidence="1">Thorbecke</strain>
    </source>
</reference>
<accession>A0A5F9CB62</accession>
<protein>
    <submittedName>
        <fullName evidence="1">Uncharacterized protein</fullName>
    </submittedName>
</protein>
<keyword evidence="2" id="KW-1185">Reference proteome</keyword>
<dbReference type="EMBL" id="AAGW02059273">
    <property type="status" value="NOT_ANNOTATED_CDS"/>
    <property type="molecule type" value="Genomic_DNA"/>
</dbReference>
<dbReference type="Ensembl" id="ENSOCUT00000062118.1">
    <property type="protein sequence ID" value="ENSOCUP00000031148.1"/>
    <property type="gene ID" value="ENSOCUG00000030626.1"/>
</dbReference>
<dbReference type="Proteomes" id="UP000001811">
    <property type="component" value="Chromosome 2"/>
</dbReference>
<sequence length="62" mass="7408">MNRRHCERQYIYYNFGMDSIVNNSNHKLLLYYTETRLIRPIGGQLTNIYQGSLFLMWGAEGF</sequence>